<proteinExistence type="predicted"/>
<name>A0ACB8AWB7_9AGAM</name>
<organism evidence="1 2">
    <name type="scientific">Leucogyrophana mollusca</name>
    <dbReference type="NCBI Taxonomy" id="85980"/>
    <lineage>
        <taxon>Eukaryota</taxon>
        <taxon>Fungi</taxon>
        <taxon>Dikarya</taxon>
        <taxon>Basidiomycota</taxon>
        <taxon>Agaricomycotina</taxon>
        <taxon>Agaricomycetes</taxon>
        <taxon>Agaricomycetidae</taxon>
        <taxon>Boletales</taxon>
        <taxon>Boletales incertae sedis</taxon>
        <taxon>Leucogyrophana</taxon>
    </lineage>
</organism>
<evidence type="ECO:0000313" key="2">
    <source>
        <dbReference type="Proteomes" id="UP000790709"/>
    </source>
</evidence>
<reference evidence="1" key="1">
    <citation type="journal article" date="2021" name="New Phytol.">
        <title>Evolutionary innovations through gain and loss of genes in the ectomycorrhizal Boletales.</title>
        <authorList>
            <person name="Wu G."/>
            <person name="Miyauchi S."/>
            <person name="Morin E."/>
            <person name="Kuo A."/>
            <person name="Drula E."/>
            <person name="Varga T."/>
            <person name="Kohler A."/>
            <person name="Feng B."/>
            <person name="Cao Y."/>
            <person name="Lipzen A."/>
            <person name="Daum C."/>
            <person name="Hundley H."/>
            <person name="Pangilinan J."/>
            <person name="Johnson J."/>
            <person name="Barry K."/>
            <person name="LaButti K."/>
            <person name="Ng V."/>
            <person name="Ahrendt S."/>
            <person name="Min B."/>
            <person name="Choi I.G."/>
            <person name="Park H."/>
            <person name="Plett J.M."/>
            <person name="Magnuson J."/>
            <person name="Spatafora J.W."/>
            <person name="Nagy L.G."/>
            <person name="Henrissat B."/>
            <person name="Grigoriev I.V."/>
            <person name="Yang Z.L."/>
            <person name="Xu J."/>
            <person name="Martin F.M."/>
        </authorList>
    </citation>
    <scope>NUCLEOTIDE SEQUENCE</scope>
    <source>
        <strain evidence="1">KUC20120723A-06</strain>
    </source>
</reference>
<dbReference type="EMBL" id="MU267045">
    <property type="protein sequence ID" value="KAH7917484.1"/>
    <property type="molecule type" value="Genomic_DNA"/>
</dbReference>
<sequence length="726" mass="79521">MTDSQPSLNSIFTKLGGGRAHKALQAARDVTDALTRSPDRMPLTPAHRAMVSATSRGPNPYYLPLDSYNRRSRGSSPAAAAQETPTRDSNHHPEENSNNSAASAGEMPSLAPEDPPDCNLRSPEEQTPRSNDLPNTDAQNTSLPSIIQQLSAAVAYPHSADTQMVYPASPTTSSTGQDLINIDAPHPRPIENQLQSATHQSSIEMDVDASHASQQATPTTAYAYGPTHPSLYPTSNPNVGAVNSPESQQPPHTPTLAHPVGGMDMDDDTMPSQLIATPCGPSSEERAASMEFELSRPLPTTPNHHRAEHGGRSHSSSPQSTSTPAGGGFAPPLVNIEAMVRQTLASCLVEFQPVILEAIQTSVAQSMAAIPGATPPKPPKASSSSALPDSDDTSDEDEDPLPALSRKRKKVSPRGASNFWHSAFRQYLREKKVIGGPKESFPPSAASPSAVRLFEQNNTGGPDLAAMQLDWGDFLTSRWNTEAISLLCLDFERQIKDGGFPAVRYDPKTTSIKQLREYLVRALKRPRQAFKLHVALEAMVEKESKTAAAKEVEEKSNRLTVKDRRYHRKRGTYQRRKRIVKENRHKDPQVWDRVDAILTRLDVDGMSGDETDSPPQGPKKVRRMALFWRSDELSELFDAVESYSETFRAECMKVAVGNQRFTREFVSRNFDTTDPVPGLPRNWYNDQWVQSLSSGTQKIFGLTDKNKGVTIPVMSRNVFPTSSAPA</sequence>
<accession>A0ACB8AWB7</accession>
<dbReference type="Proteomes" id="UP000790709">
    <property type="component" value="Unassembled WGS sequence"/>
</dbReference>
<comment type="caution">
    <text evidence="1">The sequence shown here is derived from an EMBL/GenBank/DDBJ whole genome shotgun (WGS) entry which is preliminary data.</text>
</comment>
<gene>
    <name evidence="1" type="ORF">BV22DRAFT_1135370</name>
</gene>
<protein>
    <submittedName>
        <fullName evidence="1">Uncharacterized protein</fullName>
    </submittedName>
</protein>
<keyword evidence="2" id="KW-1185">Reference proteome</keyword>
<evidence type="ECO:0000313" key="1">
    <source>
        <dbReference type="EMBL" id="KAH7917484.1"/>
    </source>
</evidence>